<feature type="signal peptide" evidence="2">
    <location>
        <begin position="1"/>
        <end position="21"/>
    </location>
</feature>
<gene>
    <name evidence="3" type="ORF">B0A72_07350</name>
</gene>
<dbReference type="AlphaFoldDB" id="A0AB36P2B6"/>
<reference evidence="3 4" key="1">
    <citation type="submission" date="2016-11" db="EMBL/GenBank/DDBJ databases">
        <title>Whole genomes of Flavobacteriaceae.</title>
        <authorList>
            <person name="Stine C."/>
            <person name="Li C."/>
            <person name="Tadesse D."/>
        </authorList>
    </citation>
    <scope>NUCLEOTIDE SEQUENCE [LARGE SCALE GENOMIC DNA]</scope>
    <source>
        <strain evidence="3 4">ATCC 19366</strain>
    </source>
</reference>
<keyword evidence="2" id="KW-0732">Signal</keyword>
<evidence type="ECO:0000313" key="3">
    <source>
        <dbReference type="EMBL" id="OXB05817.1"/>
    </source>
</evidence>
<dbReference type="Proteomes" id="UP000198431">
    <property type="component" value="Unassembled WGS sequence"/>
</dbReference>
<feature type="chain" id="PRO_5044299222" description="Carboxypeptidase regulatory-like domain-containing protein" evidence="2">
    <location>
        <begin position="22"/>
        <end position="584"/>
    </location>
</feature>
<organism evidence="3 4">
    <name type="scientific">Flavobacterium pectinovorum</name>
    <dbReference type="NCBI Taxonomy" id="29533"/>
    <lineage>
        <taxon>Bacteria</taxon>
        <taxon>Pseudomonadati</taxon>
        <taxon>Bacteroidota</taxon>
        <taxon>Flavobacteriia</taxon>
        <taxon>Flavobacteriales</taxon>
        <taxon>Flavobacteriaceae</taxon>
        <taxon>Flavobacterium</taxon>
    </lineage>
</organism>
<feature type="region of interest" description="Disordered" evidence="1">
    <location>
        <begin position="145"/>
        <end position="166"/>
    </location>
</feature>
<accession>A0AB36P2B6</accession>
<sequence length="584" mass="65776">MDRIKYLIALFVLMSTQFVGAQQTISLDETVFIHSNATTFVSGETLLYKIYCLKSTDKTPSNISKVAYVELVDNNKKSVFKTKISLENSVGQGDYFIATTLKTGNYKLIGYTNWMLNKPVSELFQLDINIVNPYKITEKGTSENTLTSNAVNSSNSSETASNQSSITNENVKLNLNKKTFSNRELVDLKIETSNAVFADGNYSLSVRKLDNIPTKSQISATDFATKSSYPALLDLQNKDQKIILPELRGETISGKITAQNGSDKIADISVGLSLPGKSFAFKVVKTDAEGNFIFNINKTYYTPDIIVQIIDEKAINYNLTINNAPEIDYSKLSYEQNANLSYVIKESLLDRSVSSQVENAYYHKKVDNIEKTPTLETFYYPLGKEYVLDDFTRFKTLKETMTEVATEVYHKQVGDKTYLHVNDPSVFPQLPDAALVLVDGLYLENQNDLMIYNMKNVYKIDVIIGRYYVGSKSFNGLVSFTTFDKDFKSTQKGNFIAKPTILRPQPKKLYNKIEYTNSSDNARIPDFRNQLFWNPEVALNSNNNNSFYTSDISGTFEVRLEGFAKNGSPVSLKEIIEIKDSTSN</sequence>
<evidence type="ECO:0000313" key="4">
    <source>
        <dbReference type="Proteomes" id="UP000198431"/>
    </source>
</evidence>
<evidence type="ECO:0000256" key="2">
    <source>
        <dbReference type="SAM" id="SignalP"/>
    </source>
</evidence>
<dbReference type="EMBL" id="MUHB01000007">
    <property type="protein sequence ID" value="OXB05817.1"/>
    <property type="molecule type" value="Genomic_DNA"/>
</dbReference>
<evidence type="ECO:0008006" key="5">
    <source>
        <dbReference type="Google" id="ProtNLM"/>
    </source>
</evidence>
<protein>
    <recommendedName>
        <fullName evidence="5">Carboxypeptidase regulatory-like domain-containing protein</fullName>
    </recommendedName>
</protein>
<evidence type="ECO:0000256" key="1">
    <source>
        <dbReference type="SAM" id="MobiDB-lite"/>
    </source>
</evidence>
<comment type="caution">
    <text evidence="3">The sequence shown here is derived from an EMBL/GenBank/DDBJ whole genome shotgun (WGS) entry which is preliminary data.</text>
</comment>
<name>A0AB36P2B6_9FLAO</name>
<proteinExistence type="predicted"/>